<organism evidence="1 2">
    <name type="scientific">Candidula unifasciata</name>
    <dbReference type="NCBI Taxonomy" id="100452"/>
    <lineage>
        <taxon>Eukaryota</taxon>
        <taxon>Metazoa</taxon>
        <taxon>Spiralia</taxon>
        <taxon>Lophotrochozoa</taxon>
        <taxon>Mollusca</taxon>
        <taxon>Gastropoda</taxon>
        <taxon>Heterobranchia</taxon>
        <taxon>Euthyneura</taxon>
        <taxon>Panpulmonata</taxon>
        <taxon>Eupulmonata</taxon>
        <taxon>Stylommatophora</taxon>
        <taxon>Helicina</taxon>
        <taxon>Helicoidea</taxon>
        <taxon>Geomitridae</taxon>
        <taxon>Candidula</taxon>
    </lineage>
</organism>
<gene>
    <name evidence="1" type="ORF">CUNI_LOCUS2789</name>
</gene>
<name>A0A8S3YPM3_9EUPU</name>
<protein>
    <submittedName>
        <fullName evidence="1">Uncharacterized protein</fullName>
    </submittedName>
</protein>
<sequence>MSSKVSNFLSRVSRQVHKFWQNVTCGHFYVISIVAPRLYQNAKSDIQFTYSASS</sequence>
<evidence type="ECO:0000313" key="2">
    <source>
        <dbReference type="Proteomes" id="UP000678393"/>
    </source>
</evidence>
<comment type="caution">
    <text evidence="1">The sequence shown here is derived from an EMBL/GenBank/DDBJ whole genome shotgun (WGS) entry which is preliminary data.</text>
</comment>
<dbReference type="AlphaFoldDB" id="A0A8S3YPM3"/>
<evidence type="ECO:0000313" key="1">
    <source>
        <dbReference type="EMBL" id="CAG5117231.1"/>
    </source>
</evidence>
<dbReference type="EMBL" id="CAJHNH020000369">
    <property type="protein sequence ID" value="CAG5117231.1"/>
    <property type="molecule type" value="Genomic_DNA"/>
</dbReference>
<accession>A0A8S3YPM3</accession>
<reference evidence="1" key="1">
    <citation type="submission" date="2021-04" db="EMBL/GenBank/DDBJ databases">
        <authorList>
            <consortium name="Molecular Ecology Group"/>
        </authorList>
    </citation>
    <scope>NUCLEOTIDE SEQUENCE</scope>
</reference>
<dbReference type="Proteomes" id="UP000678393">
    <property type="component" value="Unassembled WGS sequence"/>
</dbReference>
<proteinExistence type="predicted"/>
<keyword evidence="2" id="KW-1185">Reference proteome</keyword>
<feature type="non-terminal residue" evidence="1">
    <location>
        <position position="1"/>
    </location>
</feature>